<dbReference type="AlphaFoldDB" id="A0A7D9EWM3"/>
<accession>A0A7D9EWM3</accession>
<sequence>MKTKGSAGPSGMDAELYRRILCSKNFKTEGKILREELAILTRNLLKTSYHPSLLEGYTSCRLIPLDKNPGIRPIGVGEVLRRIIGKTVTTFLKEEIQEAAGPLQVSAGHSAGAEAAIHAMSQSLRIQTPEVKQVWLADDSAGGGKLVPLYDWYKQLTLERTKYGYFVNGSKSWLIVKSELLAEEAKKVFGEEVNVTTEGHSHLGAVIGSKDYKDQYCGDKVLKWKKEIEALSEIAKNQPHASYIAFTKSYKSKFTYFMRTIESFEEYVDPIHEAIDDLFLPTLFGQVEPLPGELRQLFTLTPAQGGLGIPDLRIDAPQQYAASTSIMSSSHKGPSRRKATYPQKIVKFTTSHLKRLPSKQEWKLLTLLCLMSSCVW</sequence>
<proteinExistence type="predicted"/>
<comment type="caution">
    <text evidence="1">The sequence shown here is derived from an EMBL/GenBank/DDBJ whole genome shotgun (WGS) entry which is preliminary data.</text>
</comment>
<dbReference type="EMBL" id="CACRXK020010771">
    <property type="protein sequence ID" value="CAB4020077.1"/>
    <property type="molecule type" value="Genomic_DNA"/>
</dbReference>
<gene>
    <name evidence="1" type="ORF">PACLA_8A010384</name>
</gene>
<evidence type="ECO:0000313" key="1">
    <source>
        <dbReference type="EMBL" id="CAB4020077.1"/>
    </source>
</evidence>
<dbReference type="Proteomes" id="UP001152795">
    <property type="component" value="Unassembled WGS sequence"/>
</dbReference>
<keyword evidence="2" id="KW-1185">Reference proteome</keyword>
<evidence type="ECO:0000313" key="2">
    <source>
        <dbReference type="Proteomes" id="UP001152795"/>
    </source>
</evidence>
<name>A0A7D9EWM3_PARCT</name>
<protein>
    <submittedName>
        <fullName evidence="1">Uncharacterized protein</fullName>
    </submittedName>
</protein>
<organism evidence="1 2">
    <name type="scientific">Paramuricea clavata</name>
    <name type="common">Red gorgonian</name>
    <name type="synonym">Violescent sea-whip</name>
    <dbReference type="NCBI Taxonomy" id="317549"/>
    <lineage>
        <taxon>Eukaryota</taxon>
        <taxon>Metazoa</taxon>
        <taxon>Cnidaria</taxon>
        <taxon>Anthozoa</taxon>
        <taxon>Octocorallia</taxon>
        <taxon>Malacalcyonacea</taxon>
        <taxon>Plexauridae</taxon>
        <taxon>Paramuricea</taxon>
    </lineage>
</organism>
<dbReference type="OrthoDB" id="5986131at2759"/>
<reference evidence="1" key="1">
    <citation type="submission" date="2020-04" db="EMBL/GenBank/DDBJ databases">
        <authorList>
            <person name="Alioto T."/>
            <person name="Alioto T."/>
            <person name="Gomez Garrido J."/>
        </authorList>
    </citation>
    <scope>NUCLEOTIDE SEQUENCE</scope>
    <source>
        <strain evidence="1">A484AB</strain>
    </source>
</reference>